<accession>A0A166F5I8</accession>
<reference evidence="1 2" key="1">
    <citation type="journal article" date="2016" name="Mol. Biol. Evol.">
        <title>Comparative Genomics of Early-Diverging Mushroom-Forming Fungi Provides Insights into the Origins of Lignocellulose Decay Capabilities.</title>
        <authorList>
            <person name="Nagy L.G."/>
            <person name="Riley R."/>
            <person name="Tritt A."/>
            <person name="Adam C."/>
            <person name="Daum C."/>
            <person name="Floudas D."/>
            <person name="Sun H."/>
            <person name="Yadav J.S."/>
            <person name="Pangilinan J."/>
            <person name="Larsson K.H."/>
            <person name="Matsuura K."/>
            <person name="Barry K."/>
            <person name="Labutti K."/>
            <person name="Kuo R."/>
            <person name="Ohm R.A."/>
            <person name="Bhattacharya S.S."/>
            <person name="Shirouzu T."/>
            <person name="Yoshinaga Y."/>
            <person name="Martin F.M."/>
            <person name="Grigoriev I.V."/>
            <person name="Hibbett D.S."/>
        </authorList>
    </citation>
    <scope>NUCLEOTIDE SEQUENCE [LARGE SCALE GENOMIC DNA]</scope>
    <source>
        <strain evidence="1 2">CBS 109695</strain>
    </source>
</reference>
<gene>
    <name evidence="1" type="ORF">FIBSPDRAFT_60590</name>
</gene>
<evidence type="ECO:0000313" key="2">
    <source>
        <dbReference type="Proteomes" id="UP000076532"/>
    </source>
</evidence>
<keyword evidence="2" id="KW-1185">Reference proteome</keyword>
<organism evidence="1 2">
    <name type="scientific">Athelia psychrophila</name>
    <dbReference type="NCBI Taxonomy" id="1759441"/>
    <lineage>
        <taxon>Eukaryota</taxon>
        <taxon>Fungi</taxon>
        <taxon>Dikarya</taxon>
        <taxon>Basidiomycota</taxon>
        <taxon>Agaricomycotina</taxon>
        <taxon>Agaricomycetes</taxon>
        <taxon>Agaricomycetidae</taxon>
        <taxon>Atheliales</taxon>
        <taxon>Atheliaceae</taxon>
        <taxon>Athelia</taxon>
    </lineage>
</organism>
<protein>
    <submittedName>
        <fullName evidence="1">Uncharacterized protein</fullName>
    </submittedName>
</protein>
<dbReference type="Proteomes" id="UP000076532">
    <property type="component" value="Unassembled WGS sequence"/>
</dbReference>
<dbReference type="EMBL" id="KV417593">
    <property type="protein sequence ID" value="KZP16458.1"/>
    <property type="molecule type" value="Genomic_DNA"/>
</dbReference>
<sequence>MINSALCLMLKVHVTSPGHVGTMPRWLQFAHHQPLSICFDTGYARDITISRWTSSWSTRAPDTCFQVELDWRVSPHLPLLGNVLTPSHAPLLQQVQYILN</sequence>
<proteinExistence type="predicted"/>
<dbReference type="AlphaFoldDB" id="A0A166F5I8"/>
<evidence type="ECO:0000313" key="1">
    <source>
        <dbReference type="EMBL" id="KZP16458.1"/>
    </source>
</evidence>
<name>A0A166F5I8_9AGAM</name>